<feature type="domain" description="L,D-TPase catalytic" evidence="10">
    <location>
        <begin position="76"/>
        <end position="212"/>
    </location>
</feature>
<dbReference type="PROSITE" id="PS51257">
    <property type="entry name" value="PROKAR_LIPOPROTEIN"/>
    <property type="match status" value="1"/>
</dbReference>
<keyword evidence="6 9" id="KW-0133">Cell shape</keyword>
<evidence type="ECO:0000256" key="8">
    <source>
        <dbReference type="ARBA" id="ARBA00023316"/>
    </source>
</evidence>
<dbReference type="InterPro" id="IPR038063">
    <property type="entry name" value="Transpep_catalytic_dom"/>
</dbReference>
<dbReference type="InterPro" id="IPR006311">
    <property type="entry name" value="TAT_signal"/>
</dbReference>
<keyword evidence="12" id="KW-1185">Reference proteome</keyword>
<evidence type="ECO:0000256" key="9">
    <source>
        <dbReference type="PROSITE-ProRule" id="PRU01373"/>
    </source>
</evidence>
<keyword evidence="5" id="KW-0378">Hydrolase</keyword>
<comment type="caution">
    <text evidence="11">The sequence shown here is derived from an EMBL/GenBank/DDBJ whole genome shotgun (WGS) entry which is preliminary data.</text>
</comment>
<dbReference type="InterPro" id="IPR005490">
    <property type="entry name" value="LD_TPept_cat_dom"/>
</dbReference>
<dbReference type="PROSITE" id="PS52029">
    <property type="entry name" value="LD_TPASE"/>
    <property type="match status" value="1"/>
</dbReference>
<comment type="pathway">
    <text evidence="1 9">Cell wall biogenesis; peptidoglycan biosynthesis.</text>
</comment>
<evidence type="ECO:0000256" key="4">
    <source>
        <dbReference type="ARBA" id="ARBA00022679"/>
    </source>
</evidence>
<comment type="similarity">
    <text evidence="2">Belongs to the YkuD family.</text>
</comment>
<protein>
    <submittedName>
        <fullName evidence="11">L,D-transpeptidase</fullName>
    </submittedName>
</protein>
<gene>
    <name evidence="11" type="ORF">N5A92_06660</name>
</gene>
<evidence type="ECO:0000256" key="5">
    <source>
        <dbReference type="ARBA" id="ARBA00022801"/>
    </source>
</evidence>
<dbReference type="PROSITE" id="PS51318">
    <property type="entry name" value="TAT"/>
    <property type="match status" value="1"/>
</dbReference>
<keyword evidence="8 9" id="KW-0961">Cell wall biogenesis/degradation</keyword>
<evidence type="ECO:0000313" key="11">
    <source>
        <dbReference type="EMBL" id="MCT7374715.1"/>
    </source>
</evidence>
<dbReference type="SUPFAM" id="SSF141523">
    <property type="entry name" value="L,D-transpeptidase catalytic domain-like"/>
    <property type="match status" value="1"/>
</dbReference>
<evidence type="ECO:0000256" key="7">
    <source>
        <dbReference type="ARBA" id="ARBA00022984"/>
    </source>
</evidence>
<feature type="active site" description="Nucleophile" evidence="9">
    <location>
        <position position="188"/>
    </location>
</feature>
<keyword evidence="4" id="KW-0808">Transferase</keyword>
<name>A0ABT2LJI9_9HYPH</name>
<keyword evidence="3" id="KW-0328">Glycosyltransferase</keyword>
<accession>A0ABT2LJI9</accession>
<dbReference type="InterPro" id="IPR050979">
    <property type="entry name" value="LD-transpeptidase"/>
</dbReference>
<dbReference type="RefSeq" id="WP_260902291.1">
    <property type="nucleotide sequence ID" value="NZ_JAOCZP010000002.1"/>
</dbReference>
<dbReference type="Gene3D" id="2.40.440.10">
    <property type="entry name" value="L,D-transpeptidase catalytic domain-like"/>
    <property type="match status" value="1"/>
</dbReference>
<dbReference type="Proteomes" id="UP001320831">
    <property type="component" value="Unassembled WGS sequence"/>
</dbReference>
<evidence type="ECO:0000256" key="3">
    <source>
        <dbReference type="ARBA" id="ARBA00022676"/>
    </source>
</evidence>
<evidence type="ECO:0000256" key="1">
    <source>
        <dbReference type="ARBA" id="ARBA00004752"/>
    </source>
</evidence>
<reference evidence="11 12" key="1">
    <citation type="submission" date="2022-09" db="EMBL/GenBank/DDBJ databases">
        <title>Chelativorans salina sp. nov., a novel slightly halophilic bacterium isolated from a saline lake sediment enrichment.</title>
        <authorList>
            <person name="Gao L."/>
            <person name="Fang B.-Z."/>
            <person name="Li W.-J."/>
        </authorList>
    </citation>
    <scope>NUCLEOTIDE SEQUENCE [LARGE SCALE GENOMIC DNA]</scope>
    <source>
        <strain evidence="11 12">EGI FJ00035</strain>
    </source>
</reference>
<keyword evidence="7 9" id="KW-0573">Peptidoglycan synthesis</keyword>
<evidence type="ECO:0000313" key="12">
    <source>
        <dbReference type="Proteomes" id="UP001320831"/>
    </source>
</evidence>
<dbReference type="Pfam" id="PF03734">
    <property type="entry name" value="YkuD"/>
    <property type="match status" value="1"/>
</dbReference>
<sequence>MSASKTTKVVGEKLTRRGLLASGLAFLASGCVSVPRRVAAPAASPPADPYARMAQFEVDPVYRRQRVPYDGAEGSGTIVVDRGNRFLYFVEDDSWATRYGVGIGKEGRTLSGRLKVGRKAEWPSWTPTANMMKREPRYLQFAGGVPGGIHNPLGARALYLYRGGRDTMYRIHGTNEPWSIGQAVSSGCIRLTNDDIIHLHDRTPVGATVVII</sequence>
<dbReference type="CDD" id="cd16913">
    <property type="entry name" value="YkuD_like"/>
    <property type="match status" value="1"/>
</dbReference>
<organism evidence="11 12">
    <name type="scientific">Chelativorans salis</name>
    <dbReference type="NCBI Taxonomy" id="2978478"/>
    <lineage>
        <taxon>Bacteria</taxon>
        <taxon>Pseudomonadati</taxon>
        <taxon>Pseudomonadota</taxon>
        <taxon>Alphaproteobacteria</taxon>
        <taxon>Hyphomicrobiales</taxon>
        <taxon>Phyllobacteriaceae</taxon>
        <taxon>Chelativorans</taxon>
    </lineage>
</organism>
<evidence type="ECO:0000256" key="6">
    <source>
        <dbReference type="ARBA" id="ARBA00022960"/>
    </source>
</evidence>
<feature type="active site" description="Proton donor/acceptor" evidence="9">
    <location>
        <position position="172"/>
    </location>
</feature>
<proteinExistence type="inferred from homology"/>
<evidence type="ECO:0000256" key="2">
    <source>
        <dbReference type="ARBA" id="ARBA00005992"/>
    </source>
</evidence>
<evidence type="ECO:0000259" key="10">
    <source>
        <dbReference type="PROSITE" id="PS52029"/>
    </source>
</evidence>
<dbReference type="PANTHER" id="PTHR30582">
    <property type="entry name" value="L,D-TRANSPEPTIDASE"/>
    <property type="match status" value="1"/>
</dbReference>
<dbReference type="PANTHER" id="PTHR30582:SF24">
    <property type="entry name" value="L,D-TRANSPEPTIDASE ERFK_SRFK-RELATED"/>
    <property type="match status" value="1"/>
</dbReference>
<dbReference type="EMBL" id="JAOCZP010000002">
    <property type="protein sequence ID" value="MCT7374715.1"/>
    <property type="molecule type" value="Genomic_DNA"/>
</dbReference>